<evidence type="ECO:0000313" key="2">
    <source>
        <dbReference type="Proteomes" id="UP000323732"/>
    </source>
</evidence>
<protein>
    <recommendedName>
        <fullName evidence="3">ABC transporter permease</fullName>
    </recommendedName>
</protein>
<gene>
    <name evidence="1" type="ORF">FZD47_21050</name>
</gene>
<reference evidence="1 2" key="1">
    <citation type="submission" date="2019-08" db="EMBL/GenBank/DDBJ databases">
        <title>Bacillus genomes from the desert of Cuatro Cienegas, Coahuila.</title>
        <authorList>
            <person name="Olmedo-Alvarez G."/>
        </authorList>
    </citation>
    <scope>NUCLEOTIDE SEQUENCE [LARGE SCALE GENOMIC DNA]</scope>
    <source>
        <strain evidence="1 2">CH37_1T</strain>
    </source>
</reference>
<comment type="caution">
    <text evidence="1">The sequence shown here is derived from an EMBL/GenBank/DDBJ whole genome shotgun (WGS) entry which is preliminary data.</text>
</comment>
<sequence>MESSTVKALSFGAALFLVLALIMLAVNVFSPATEAAKSATTDFSATTTELKDQKYLIFDNTTISGSQVVNALRKFSSEAEAGNIGIRVKTGRGSDTWYFNTVSNNGDTLTPAGKPENVNTSTRTEYINPSGMFKATIIRDSNSVVRAVEFIQN</sequence>
<accession>A0A5D4SES3</accession>
<dbReference type="EMBL" id="VTES01000006">
    <property type="protein sequence ID" value="TYS60698.1"/>
    <property type="molecule type" value="Genomic_DNA"/>
</dbReference>
<dbReference type="RefSeq" id="WP_148950847.1">
    <property type="nucleotide sequence ID" value="NZ_VTES01000006.1"/>
</dbReference>
<dbReference type="Proteomes" id="UP000323732">
    <property type="component" value="Unassembled WGS sequence"/>
</dbReference>
<dbReference type="AlphaFoldDB" id="A0A5D4SES3"/>
<organism evidence="1 2">
    <name type="scientific">Bacillus infantis</name>
    <dbReference type="NCBI Taxonomy" id="324767"/>
    <lineage>
        <taxon>Bacteria</taxon>
        <taxon>Bacillati</taxon>
        <taxon>Bacillota</taxon>
        <taxon>Bacilli</taxon>
        <taxon>Bacillales</taxon>
        <taxon>Bacillaceae</taxon>
        <taxon>Bacillus</taxon>
    </lineage>
</organism>
<proteinExistence type="predicted"/>
<evidence type="ECO:0008006" key="3">
    <source>
        <dbReference type="Google" id="ProtNLM"/>
    </source>
</evidence>
<evidence type="ECO:0000313" key="1">
    <source>
        <dbReference type="EMBL" id="TYS60698.1"/>
    </source>
</evidence>
<name>A0A5D4SES3_9BACI</name>